<organism>
    <name type="scientific">Physcomitrium patens</name>
    <name type="common">Spreading-leaved earth moss</name>
    <name type="synonym">Physcomitrella patens</name>
    <dbReference type="NCBI Taxonomy" id="3218"/>
    <lineage>
        <taxon>Eukaryota</taxon>
        <taxon>Viridiplantae</taxon>
        <taxon>Streptophyta</taxon>
        <taxon>Embryophyta</taxon>
        <taxon>Bryophyta</taxon>
        <taxon>Bryophytina</taxon>
        <taxon>Bryopsida</taxon>
        <taxon>Funariidae</taxon>
        <taxon>Funariales</taxon>
        <taxon>Funariaceae</taxon>
        <taxon>Physcomitrium</taxon>
    </lineage>
</organism>
<evidence type="ECO:0000256" key="1">
    <source>
        <dbReference type="SAM" id="MobiDB-lite"/>
    </source>
</evidence>
<accession>A9U0A4</accession>
<dbReference type="AlphaFoldDB" id="A9U0A4"/>
<name>A9U0A4_PHYPA</name>
<sequence>MLSNCCGIAENDVEARHPRHIAAAAASKASVPSERQSSTDARRSSLQRTPAWTCAITRELTQICAGFNTRDVDVGSAHIVDRSGWGNGGASGVREAQDGVHGGEEVGVISGAAYSWASFVITASPSPSSSELRHGNPDRSRHSLPMAQLRCLIGLHLVTRSNPSLRGVQFRPPCYQFSPSFAI</sequence>
<feature type="region of interest" description="Disordered" evidence="1">
    <location>
        <begin position="24"/>
        <end position="48"/>
    </location>
</feature>
<protein>
    <submittedName>
        <fullName evidence="2">Predicted protein</fullName>
    </submittedName>
</protein>
<evidence type="ECO:0000313" key="2">
    <source>
        <dbReference type="EMBL" id="EDQ50901.1"/>
    </source>
</evidence>
<gene>
    <name evidence="2" type="ORF">PHYPADRAFT_99808</name>
</gene>
<reference evidence="2" key="1">
    <citation type="journal article" date="2008" name="Science">
        <title>The Physcomitrella genome reveals evolutionary insights into the conquest of land by plants.</title>
        <authorList>
            <person name="Rensing S."/>
            <person name="Lang D."/>
            <person name="Zimmer A."/>
            <person name="Terry A."/>
            <person name="Salamov A."/>
            <person name="Shapiro H."/>
            <person name="Nishiyama T."/>
            <person name="Perroud P.-F."/>
            <person name="Lindquist E."/>
            <person name="Kamisugi Y."/>
            <person name="Tanahashi T."/>
            <person name="Sakakibara K."/>
            <person name="Fujita T."/>
            <person name="Oishi K."/>
            <person name="Shin-I T."/>
            <person name="Kuroki Y."/>
            <person name="Toyoda A."/>
            <person name="Suzuki Y."/>
            <person name="Hashimoto A."/>
            <person name="Yamaguchi K."/>
            <person name="Sugano A."/>
            <person name="Kohara Y."/>
            <person name="Fujiyama A."/>
            <person name="Anterola A."/>
            <person name="Aoki S."/>
            <person name="Ashton N."/>
            <person name="Barbazuk W.B."/>
            <person name="Barker E."/>
            <person name="Bennetzen J."/>
            <person name="Bezanilla M."/>
            <person name="Blankenship R."/>
            <person name="Cho S.H."/>
            <person name="Dutcher S."/>
            <person name="Estelle M."/>
            <person name="Fawcett J.A."/>
            <person name="Gundlach H."/>
            <person name="Hanada K."/>
            <person name="Heyl A."/>
            <person name="Hicks K.A."/>
            <person name="Hugh J."/>
            <person name="Lohr M."/>
            <person name="Mayer K."/>
            <person name="Melkozernov A."/>
            <person name="Murata T."/>
            <person name="Nelson D."/>
            <person name="Pils B."/>
            <person name="Prigge M."/>
            <person name="Reiss B."/>
            <person name="Renner T."/>
            <person name="Rombauts S."/>
            <person name="Rushton P."/>
            <person name="Sanderfoot A."/>
            <person name="Schween G."/>
            <person name="Shiu S.-H."/>
            <person name="Stueber K."/>
            <person name="Theodoulou F.L."/>
            <person name="Tu H."/>
            <person name="Van de Peer Y."/>
            <person name="Verrier P.J."/>
            <person name="Waters E."/>
            <person name="Wood A."/>
            <person name="Yang L."/>
            <person name="Cove D."/>
            <person name="Cuming A."/>
            <person name="Hasebe M."/>
            <person name="Lucas S."/>
            <person name="Mishler D.B."/>
            <person name="Reski R."/>
            <person name="Grigoriev I."/>
            <person name="Quatrano R.S."/>
            <person name="Boore J.L."/>
        </authorList>
    </citation>
    <scope>NUCLEOTIDE SEQUENCE [LARGE SCALE GENOMIC DNA]</scope>
</reference>
<proteinExistence type="predicted"/>
<feature type="compositionally biased region" description="Polar residues" evidence="1">
    <location>
        <begin position="33"/>
        <end position="48"/>
    </location>
</feature>
<dbReference type="EMBL" id="DS545284">
    <property type="protein sequence ID" value="EDQ50901.1"/>
    <property type="molecule type" value="Genomic_DNA"/>
</dbReference>